<dbReference type="CDD" id="cd16428">
    <property type="entry name" value="TcpC_C"/>
    <property type="match status" value="1"/>
</dbReference>
<name>A0A7W1XCU0_9BACL</name>
<organism evidence="2 3">
    <name type="scientific">Thermoactinomyces daqus</name>
    <dbReference type="NCBI Taxonomy" id="1329516"/>
    <lineage>
        <taxon>Bacteria</taxon>
        <taxon>Bacillati</taxon>
        <taxon>Bacillota</taxon>
        <taxon>Bacilli</taxon>
        <taxon>Bacillales</taxon>
        <taxon>Thermoactinomycetaceae</taxon>
        <taxon>Thermoactinomyces</taxon>
    </lineage>
</organism>
<dbReference type="InterPro" id="IPR035628">
    <property type="entry name" value="TcpC_C"/>
</dbReference>
<reference evidence="2 3" key="1">
    <citation type="submission" date="2020-07" db="EMBL/GenBank/DDBJ databases">
        <authorList>
            <person name="Feng H."/>
        </authorList>
    </citation>
    <scope>NUCLEOTIDE SEQUENCE [LARGE SCALE GENOMIC DNA]</scope>
    <source>
        <strain evidence="3">s-11</strain>
    </source>
</reference>
<dbReference type="RefSeq" id="WP_033099953.1">
    <property type="nucleotide sequence ID" value="NZ_JACEIP010000034.1"/>
</dbReference>
<dbReference type="Gene3D" id="3.10.450.540">
    <property type="match status" value="2"/>
</dbReference>
<dbReference type="CDD" id="cd16386">
    <property type="entry name" value="TcpC_N"/>
    <property type="match status" value="1"/>
</dbReference>
<evidence type="ECO:0000313" key="3">
    <source>
        <dbReference type="Proteomes" id="UP000530514"/>
    </source>
</evidence>
<protein>
    <submittedName>
        <fullName evidence="2">Conjugal transfer protein</fullName>
    </submittedName>
</protein>
<dbReference type="OrthoDB" id="4084447at2"/>
<evidence type="ECO:0000256" key="1">
    <source>
        <dbReference type="SAM" id="MobiDB-lite"/>
    </source>
</evidence>
<dbReference type="InterPro" id="IPR024735">
    <property type="entry name" value="TcpC"/>
</dbReference>
<dbReference type="Proteomes" id="UP000530514">
    <property type="component" value="Unassembled WGS sequence"/>
</dbReference>
<keyword evidence="3" id="KW-1185">Reference proteome</keyword>
<accession>A0A7W1XCU0</accession>
<dbReference type="AlphaFoldDB" id="A0A7W1XCU0"/>
<dbReference type="Pfam" id="PF12642">
    <property type="entry name" value="TpcC"/>
    <property type="match status" value="1"/>
</dbReference>
<comment type="caution">
    <text evidence="2">The sequence shown here is derived from an EMBL/GenBank/DDBJ whole genome shotgun (WGS) entry which is preliminary data.</text>
</comment>
<dbReference type="EMBL" id="JACEIP010000034">
    <property type="protein sequence ID" value="MBA4544310.1"/>
    <property type="molecule type" value="Genomic_DNA"/>
</dbReference>
<sequence>MRKPHLPSTTPLQFKKIALWGLLATSTIISTAAIGLWATGQFNISTAAPTVIEQKQSAWETSGNAKAFAETFAHEYFKWSVGLEEQRANRLKPYLAAGIDPQAGIDFSSLSWHARPEEVKAGDAEPEGNHRSIVYVSAIVDYFNPKNENDYFSERKILAVPILAKGENHFVVIDTPYLVPLPTKPGDAWKKTPLQGQDVEEQVESEIQTALESFFKVYAEGKDSEISYLTQTTKPIHGYNGSMQFLSIDQLEAVQQGNHYEAQALVHLKEANSGMEVTYPYEVELSKENGRWFVTDLRCLLATIISIGKIKKKPATALLRREETGAIPPNTIPARREPVSASPSSPLDRFSSPPLCSSSHSLLVIERNVK</sequence>
<evidence type="ECO:0000313" key="2">
    <source>
        <dbReference type="EMBL" id="MBA4544310.1"/>
    </source>
</evidence>
<proteinExistence type="predicted"/>
<feature type="region of interest" description="Disordered" evidence="1">
    <location>
        <begin position="324"/>
        <end position="354"/>
    </location>
</feature>
<gene>
    <name evidence="2" type="ORF">H1164_15770</name>
</gene>